<comment type="catalytic activity">
    <reaction evidence="1 6">
        <text>Hydrolysis of terminal, non-reducing alpha-D-galactose residues in alpha-D-galactosides, including galactose oligosaccharides, galactomannans and galactolipids.</text>
        <dbReference type="EC" id="3.2.1.22"/>
    </reaction>
</comment>
<feature type="domain" description="Glycosyl hydrolase family 36 C-terminal" evidence="8">
    <location>
        <begin position="648"/>
        <end position="723"/>
    </location>
</feature>
<evidence type="ECO:0000256" key="3">
    <source>
        <dbReference type="ARBA" id="ARBA00012755"/>
    </source>
</evidence>
<dbReference type="EMBL" id="WLCG01000003">
    <property type="protein sequence ID" value="MTB64017.1"/>
    <property type="molecule type" value="Genomic_DNA"/>
</dbReference>
<keyword evidence="5 6" id="KW-0326">Glycosidase</keyword>
<dbReference type="InterPro" id="IPR013780">
    <property type="entry name" value="Glyco_hydro_b"/>
</dbReference>
<evidence type="ECO:0000256" key="5">
    <source>
        <dbReference type="ARBA" id="ARBA00023295"/>
    </source>
</evidence>
<evidence type="ECO:0000313" key="12">
    <source>
        <dbReference type="Proteomes" id="UP000435060"/>
    </source>
</evidence>
<dbReference type="FunFam" id="3.20.20.70:FF:000118">
    <property type="entry name" value="Alpha-galactosidase"/>
    <property type="match status" value="1"/>
</dbReference>
<dbReference type="PANTHER" id="PTHR43053:SF3">
    <property type="entry name" value="ALPHA-GALACTOSIDASE C-RELATED"/>
    <property type="match status" value="1"/>
</dbReference>
<dbReference type="EC" id="3.2.1.22" evidence="3 6"/>
<dbReference type="GO" id="GO:0004557">
    <property type="term" value="F:alpha-galactosidase activity"/>
    <property type="evidence" value="ECO:0007669"/>
    <property type="project" value="UniProtKB-UniRule"/>
</dbReference>
<evidence type="ECO:0000313" key="11">
    <source>
        <dbReference type="EMBL" id="MWV56005.1"/>
    </source>
</evidence>
<evidence type="ECO:0000313" key="13">
    <source>
        <dbReference type="Proteomes" id="UP000435423"/>
    </source>
</evidence>
<dbReference type="EMBL" id="WUBJ01000003">
    <property type="protein sequence ID" value="MWV56005.1"/>
    <property type="molecule type" value="Genomic_DNA"/>
</dbReference>
<keyword evidence="12" id="KW-1185">Reference proteome</keyword>
<organism evidence="11 13">
    <name type="scientific">Streptococcus zhangguiae</name>
    <dbReference type="NCBI Taxonomy" id="2664091"/>
    <lineage>
        <taxon>Bacteria</taxon>
        <taxon>Bacillati</taxon>
        <taxon>Bacillota</taxon>
        <taxon>Bacilli</taxon>
        <taxon>Lactobacillales</taxon>
        <taxon>Streptococcaceae</taxon>
        <taxon>Streptococcus</taxon>
    </lineage>
</organism>
<sequence>MTLSITFDSTTNYFHLTNQSISYIIELLDNRYLIHRYWGKSVRNYSGANRLPSYKKTFASFQSLEQDNQSFEFLPQECPLSFMGDYKEAGLKLRLADQSEMLRPIFHSYNIFNGVPNLPDLPHARATIDEAKTLVLTLIDSTSRVQLDLFYSIFKDNNTIIRSSKLTNLSSDEFEIQHFASATIDTLYQGQQLTSFYGSHQKEFQLQHTSITHGQFRIGSSRGASGPQYPPFIAISDLAHECYGEVRALTLIYSGNHTELIERDQYDQLRLQIGLNPEMFSWKLGPKECFSTPQAVLVYSDAGFNGMSHQFHHFTRHHLLPSQFKNEIAPILINSWEMTYFDVNEEQMLQVIEQAHQLGFEAVVLDDGWFSGRNSSKTSLGDWHVDPIKFPNDLTPLVNSCQQKGMKFGIWFEPEMISAQSQLCKEKPEWIVKSPYFPAYYGRNQYVLDLTQKEVQDWLIQTLSTFIETYHVDYIKWDMNRHLVENESQLAHFLPKEFSHRYMLGLYRVLNYLTQQFPNLLFENCSSGGGRLDFGMLYYFPQTWLSDNTDGLDRQAIQYGASYLFHPYQLTGHVSAVPNHQTNRTTPLQTRMDLADSTNMGYELNILKTSLEDNHVIAHHINRYKSLRQLIQTSRFYRLLSPFDHNATAWLFESEDKENYYLVAFRNTYSVSQTGYLLRIPYLDDNAYYITSNGESYTGSDLKNAGLFISFEKGDYQSYTLYLKKKRENH</sequence>
<comment type="similarity">
    <text evidence="2">Belongs to the glycosyl hydrolase 36 family.</text>
</comment>
<comment type="caution">
    <text evidence="11">The sequence shown here is derived from an EMBL/GenBank/DDBJ whole genome shotgun (WGS) entry which is preliminary data.</text>
</comment>
<dbReference type="PANTHER" id="PTHR43053">
    <property type="entry name" value="GLYCOSIDASE FAMILY 31"/>
    <property type="match status" value="1"/>
</dbReference>
<dbReference type="InterPro" id="IPR031704">
    <property type="entry name" value="Glyco_hydro_36_N"/>
</dbReference>
<dbReference type="InterPro" id="IPR013785">
    <property type="entry name" value="Aldolase_TIM"/>
</dbReference>
<keyword evidence="4 6" id="KW-0378">Hydrolase</keyword>
<proteinExistence type="inferred from homology"/>
<dbReference type="InterPro" id="IPR050985">
    <property type="entry name" value="Alpha-glycosidase_related"/>
</dbReference>
<dbReference type="Gene3D" id="2.70.98.60">
    <property type="entry name" value="alpha-galactosidase from lactobacil brevis"/>
    <property type="match status" value="1"/>
</dbReference>
<dbReference type="RefSeq" id="WP_154608018.1">
    <property type="nucleotide sequence ID" value="NZ_CP072115.1"/>
</dbReference>
<dbReference type="SUPFAM" id="SSF51445">
    <property type="entry name" value="(Trans)glycosidases"/>
    <property type="match status" value="1"/>
</dbReference>
<feature type="active site" description="Proton donor" evidence="7">
    <location>
        <position position="547"/>
    </location>
</feature>
<dbReference type="GO" id="GO:0016052">
    <property type="term" value="P:carbohydrate catabolic process"/>
    <property type="evidence" value="ECO:0007669"/>
    <property type="project" value="InterPro"/>
</dbReference>
<gene>
    <name evidence="10" type="ORF">GGG87_03240</name>
    <name evidence="11" type="ORF">GGH11_03280</name>
</gene>
<dbReference type="InterPro" id="IPR038417">
    <property type="entry name" value="Alpga-gal_N_sf"/>
</dbReference>
<dbReference type="PRINTS" id="PR00743">
    <property type="entry name" value="GLHYDRLASE36"/>
</dbReference>
<dbReference type="Pfam" id="PF16875">
    <property type="entry name" value="Glyco_hydro_36N"/>
    <property type="match status" value="1"/>
</dbReference>
<dbReference type="InterPro" id="IPR000111">
    <property type="entry name" value="Glyco_hydro_27/36_CS"/>
</dbReference>
<evidence type="ECO:0000256" key="1">
    <source>
        <dbReference type="ARBA" id="ARBA00001255"/>
    </source>
</evidence>
<name>A0A6I4RPG7_9STRE</name>
<feature type="domain" description="Glycosyl hydrolase family 36 N-terminal" evidence="9">
    <location>
        <begin position="32"/>
        <end position="284"/>
    </location>
</feature>
<dbReference type="PIRSF" id="PIRSF005536">
    <property type="entry name" value="Agal"/>
    <property type="match status" value="1"/>
</dbReference>
<evidence type="ECO:0000256" key="4">
    <source>
        <dbReference type="ARBA" id="ARBA00022801"/>
    </source>
</evidence>
<reference evidence="11 13" key="1">
    <citation type="submission" date="2019-10" db="EMBL/GenBank/DDBJ databases">
        <title>Streptococcis sp, isolated from the respiratory tract of Marmot.</title>
        <authorList>
            <person name="Zhang G."/>
        </authorList>
    </citation>
    <scope>NUCLEOTIDE SEQUENCE [LARGE SCALE GENOMIC DNA]</scope>
    <source>
        <strain evidence="11">Zg-70</strain>
        <strain evidence="13">zg-70</strain>
    </source>
</reference>
<dbReference type="PROSITE" id="PS00512">
    <property type="entry name" value="ALPHA_GALACTOSIDASE"/>
    <property type="match status" value="1"/>
</dbReference>
<dbReference type="Proteomes" id="UP000435060">
    <property type="component" value="Unassembled WGS sequence"/>
</dbReference>
<dbReference type="InterPro" id="IPR002252">
    <property type="entry name" value="Glyco_hydro_36"/>
</dbReference>
<dbReference type="Gene3D" id="2.60.40.1180">
    <property type="entry name" value="Golgi alpha-mannosidase II"/>
    <property type="match status" value="1"/>
</dbReference>
<dbReference type="InterPro" id="IPR031705">
    <property type="entry name" value="Glyco_hydro_36_C"/>
</dbReference>
<evidence type="ECO:0000259" key="9">
    <source>
        <dbReference type="Pfam" id="PF16875"/>
    </source>
</evidence>
<evidence type="ECO:0000313" key="10">
    <source>
        <dbReference type="EMBL" id="MTB64017.1"/>
    </source>
</evidence>
<evidence type="ECO:0000256" key="6">
    <source>
        <dbReference type="PIRNR" id="PIRNR005536"/>
    </source>
</evidence>
<reference evidence="10 12" key="2">
    <citation type="submission" date="2019-11" db="EMBL/GenBank/DDBJ databases">
        <title>Streptococcis sp. isolated from the respiratory tract of Marmot.</title>
        <authorList>
            <person name="Zhang G."/>
        </authorList>
    </citation>
    <scope>NUCLEOTIDE SEQUENCE [LARGE SCALE GENOMIC DNA]</scope>
    <source>
        <strain evidence="10">Zg-86</strain>
        <strain evidence="12">zg-86</strain>
    </source>
</reference>
<dbReference type="Pfam" id="PF02065">
    <property type="entry name" value="Melibiase"/>
    <property type="match status" value="1"/>
</dbReference>
<dbReference type="AlphaFoldDB" id="A0A6I4RPG7"/>
<evidence type="ECO:0000256" key="2">
    <source>
        <dbReference type="ARBA" id="ARBA00006202"/>
    </source>
</evidence>
<accession>A0A6I4RPG7</accession>
<dbReference type="Gene3D" id="3.20.20.70">
    <property type="entry name" value="Aldolase class I"/>
    <property type="match status" value="1"/>
</dbReference>
<dbReference type="Proteomes" id="UP000435423">
    <property type="component" value="Unassembled WGS sequence"/>
</dbReference>
<evidence type="ECO:0000256" key="7">
    <source>
        <dbReference type="PIRSR" id="PIRSR005536-1"/>
    </source>
</evidence>
<dbReference type="InterPro" id="IPR017853">
    <property type="entry name" value="GH"/>
</dbReference>
<evidence type="ECO:0000259" key="8">
    <source>
        <dbReference type="Pfam" id="PF16874"/>
    </source>
</evidence>
<dbReference type="CDD" id="cd14791">
    <property type="entry name" value="GH36"/>
    <property type="match status" value="1"/>
</dbReference>
<protein>
    <recommendedName>
        <fullName evidence="3 6">Alpha-galactosidase</fullName>
        <ecNumber evidence="3 6">3.2.1.22</ecNumber>
    </recommendedName>
</protein>
<dbReference type="Pfam" id="PF16874">
    <property type="entry name" value="Glyco_hydro_36C"/>
    <property type="match status" value="1"/>
</dbReference>
<feature type="active site" description="Nucleophile" evidence="7">
    <location>
        <position position="478"/>
    </location>
</feature>